<feature type="transmembrane region" description="Helical" evidence="7">
    <location>
        <begin position="514"/>
        <end position="536"/>
    </location>
</feature>
<dbReference type="SUPFAM" id="SSF49899">
    <property type="entry name" value="Concanavalin A-like lectins/glucanases"/>
    <property type="match status" value="1"/>
</dbReference>
<feature type="compositionally biased region" description="Polar residues" evidence="6">
    <location>
        <begin position="352"/>
        <end position="362"/>
    </location>
</feature>
<dbReference type="CDD" id="cd07308">
    <property type="entry name" value="lectin_leg-like"/>
    <property type="match status" value="1"/>
</dbReference>
<dbReference type="InterPro" id="IPR005052">
    <property type="entry name" value="Lectin_leg"/>
</dbReference>
<dbReference type="PANTHER" id="PTHR12223">
    <property type="entry name" value="VESICULAR MANNOSE-BINDING LECTIN"/>
    <property type="match status" value="1"/>
</dbReference>
<dbReference type="EMBL" id="HBHW01045594">
    <property type="protein sequence ID" value="CAE0067354.1"/>
    <property type="molecule type" value="Transcribed_RNA"/>
</dbReference>
<accession>A0A7S3EP87</accession>
<dbReference type="PROSITE" id="PS51328">
    <property type="entry name" value="L_LECTIN_LIKE"/>
    <property type="match status" value="1"/>
</dbReference>
<reference evidence="10" key="1">
    <citation type="submission" date="2021-01" db="EMBL/GenBank/DDBJ databases">
        <authorList>
            <person name="Corre E."/>
            <person name="Pelletier E."/>
            <person name="Niang G."/>
            <person name="Scheremetjew M."/>
            <person name="Finn R."/>
            <person name="Kale V."/>
            <person name="Holt S."/>
            <person name="Cochrane G."/>
            <person name="Meng A."/>
            <person name="Brown T."/>
            <person name="Cohen L."/>
        </authorList>
    </citation>
    <scope>NUCLEOTIDE SEQUENCE</scope>
    <source>
        <strain evidence="10">CCMP 769</strain>
    </source>
</reference>
<dbReference type="GO" id="GO:0005793">
    <property type="term" value="C:endoplasmic reticulum-Golgi intermediate compartment"/>
    <property type="evidence" value="ECO:0007669"/>
    <property type="project" value="TreeGrafter"/>
</dbReference>
<dbReference type="AlphaFoldDB" id="A0A7S3EP87"/>
<evidence type="ECO:0000256" key="7">
    <source>
        <dbReference type="SAM" id="Phobius"/>
    </source>
</evidence>
<dbReference type="GO" id="GO:0005537">
    <property type="term" value="F:D-mannose binding"/>
    <property type="evidence" value="ECO:0007669"/>
    <property type="project" value="TreeGrafter"/>
</dbReference>
<feature type="region of interest" description="Disordered" evidence="6">
    <location>
        <begin position="302"/>
        <end position="385"/>
    </location>
</feature>
<keyword evidence="5 7" id="KW-0472">Membrane</keyword>
<dbReference type="Pfam" id="PF03388">
    <property type="entry name" value="Lectin_leg-like"/>
    <property type="match status" value="1"/>
</dbReference>
<gene>
    <name evidence="10" type="ORF">RMAR00112_LOCUS35432</name>
</gene>
<dbReference type="SUPFAM" id="SSF58104">
    <property type="entry name" value="Methyl-accepting chemotaxis protein (MCP) signaling domain"/>
    <property type="match status" value="1"/>
</dbReference>
<evidence type="ECO:0000256" key="6">
    <source>
        <dbReference type="SAM" id="MobiDB-lite"/>
    </source>
</evidence>
<evidence type="ECO:0000256" key="1">
    <source>
        <dbReference type="ARBA" id="ARBA00004479"/>
    </source>
</evidence>
<feature type="compositionally biased region" description="Acidic residues" evidence="6">
    <location>
        <begin position="302"/>
        <end position="337"/>
    </location>
</feature>
<keyword evidence="4 7" id="KW-1133">Transmembrane helix</keyword>
<evidence type="ECO:0000259" key="9">
    <source>
        <dbReference type="PROSITE" id="PS51328"/>
    </source>
</evidence>
<dbReference type="Gene3D" id="2.60.120.200">
    <property type="match status" value="1"/>
</dbReference>
<evidence type="ECO:0000256" key="8">
    <source>
        <dbReference type="SAM" id="SignalP"/>
    </source>
</evidence>
<evidence type="ECO:0000256" key="4">
    <source>
        <dbReference type="ARBA" id="ARBA00022989"/>
    </source>
</evidence>
<feature type="chain" id="PRO_5030986124" description="L-type lectin-like domain-containing protein" evidence="8">
    <location>
        <begin position="25"/>
        <end position="557"/>
    </location>
</feature>
<protein>
    <recommendedName>
        <fullName evidence="9">L-type lectin-like domain-containing protein</fullName>
    </recommendedName>
</protein>
<dbReference type="GO" id="GO:0006888">
    <property type="term" value="P:endoplasmic reticulum to Golgi vesicle-mediated transport"/>
    <property type="evidence" value="ECO:0007669"/>
    <property type="project" value="TreeGrafter"/>
</dbReference>
<dbReference type="PANTHER" id="PTHR12223:SF28">
    <property type="entry name" value="LECTIN, MANNOSE BINDING 1 LIKE"/>
    <property type="match status" value="1"/>
</dbReference>
<dbReference type="InterPro" id="IPR013320">
    <property type="entry name" value="ConA-like_dom_sf"/>
</dbReference>
<evidence type="ECO:0000256" key="3">
    <source>
        <dbReference type="ARBA" id="ARBA00022729"/>
    </source>
</evidence>
<keyword evidence="2 7" id="KW-0812">Transmembrane</keyword>
<dbReference type="GO" id="GO:0000139">
    <property type="term" value="C:Golgi membrane"/>
    <property type="evidence" value="ECO:0007669"/>
    <property type="project" value="TreeGrafter"/>
</dbReference>
<evidence type="ECO:0000313" key="10">
    <source>
        <dbReference type="EMBL" id="CAE0067354.1"/>
    </source>
</evidence>
<feature type="signal peptide" evidence="8">
    <location>
        <begin position="1"/>
        <end position="24"/>
    </location>
</feature>
<feature type="compositionally biased region" description="Basic residues" evidence="6">
    <location>
        <begin position="367"/>
        <end position="382"/>
    </location>
</feature>
<proteinExistence type="predicted"/>
<dbReference type="InterPro" id="IPR051136">
    <property type="entry name" value="Intracellular_Lectin-GPT"/>
</dbReference>
<name>A0A7S3EP87_9RHOD</name>
<dbReference type="GO" id="GO:0005789">
    <property type="term" value="C:endoplasmic reticulum membrane"/>
    <property type="evidence" value="ECO:0007669"/>
    <property type="project" value="TreeGrafter"/>
</dbReference>
<keyword evidence="3 8" id="KW-0732">Signal</keyword>
<dbReference type="GO" id="GO:0030134">
    <property type="term" value="C:COPII-coated ER to Golgi transport vesicle"/>
    <property type="evidence" value="ECO:0007669"/>
    <property type="project" value="TreeGrafter"/>
</dbReference>
<feature type="domain" description="L-type lectin-like" evidence="9">
    <location>
        <begin position="34"/>
        <end position="262"/>
    </location>
</feature>
<comment type="subcellular location">
    <subcellularLocation>
        <location evidence="1">Membrane</location>
        <topology evidence="1">Single-pass type I membrane protein</topology>
    </subcellularLocation>
</comment>
<dbReference type="Gene3D" id="1.10.287.950">
    <property type="entry name" value="Methyl-accepting chemotaxis protein"/>
    <property type="match status" value="1"/>
</dbReference>
<evidence type="ECO:0000256" key="5">
    <source>
        <dbReference type="ARBA" id="ARBA00023136"/>
    </source>
</evidence>
<sequence>MGIFGRFVLVWSGLLMWLLVAVKGAEVFPTFTGGKGLGVFSFEAPFEDDESGPLRFWKFVGKSMVAADENSGADVLRITNPASSERGLAYSRIPYLSNEFEGYIDFKIKTPARKIPADGMTFFALNKPPQPGPVYGLEESFDGLVVAIDTFANSKKVRIPNVYPMYGDGTSRKWDAQTDGADRAMASGCFINLKFDDRLLFRVRGDAIYVAVGSVHSKGSRMCFTATGINFREGGGIYFGFSAETGHFFSEHLISKFHVKALSKYPDIDAQELQYEVEEEGLAEEEAYKDLFNFGMKRASSDDDYEAYDDDDYDDDEYDEDYDNYEDYEDYDEEEYDADHPHPPDLEDGNAQPDSGSKASTDQQQQHRQHHGHHHHGHHHGHGATNKHLQEVENNMNHLKMNMMHLLRKAAPEADELNDALHEIKEDIGMILEIVDETDLSFEDIDETAQDLPERANTLMKTVADIKAFVDRMEDDLNNVEESCEDIDEVLYQVDSTITGFLAEIENSFGGNGFSFWLFAVASQALVGLVFTYVFLEEKSKGSAPKRGARSTFGRLV</sequence>
<organism evidence="10">
    <name type="scientific">Rhodosorus marinus</name>
    <dbReference type="NCBI Taxonomy" id="101924"/>
    <lineage>
        <taxon>Eukaryota</taxon>
        <taxon>Rhodophyta</taxon>
        <taxon>Stylonematophyceae</taxon>
        <taxon>Stylonematales</taxon>
        <taxon>Stylonemataceae</taxon>
        <taxon>Rhodosorus</taxon>
    </lineage>
</organism>
<evidence type="ECO:0000256" key="2">
    <source>
        <dbReference type="ARBA" id="ARBA00022692"/>
    </source>
</evidence>